<keyword evidence="2" id="KW-0325">Glycoprotein</keyword>
<feature type="domain" description="Calcineurin-like phosphoesterase" evidence="3">
    <location>
        <begin position="214"/>
        <end position="478"/>
    </location>
</feature>
<evidence type="ECO:0000313" key="4">
    <source>
        <dbReference type="EMBL" id="CAD7222812.1"/>
    </source>
</evidence>
<dbReference type="PANTHER" id="PTHR10340:SF34">
    <property type="entry name" value="SPHINGOMYELIN PHOSPHODIESTERASE"/>
    <property type="match status" value="1"/>
</dbReference>
<dbReference type="SUPFAM" id="SSF56300">
    <property type="entry name" value="Metallo-dependent phosphatases"/>
    <property type="match status" value="1"/>
</dbReference>
<evidence type="ECO:0000256" key="2">
    <source>
        <dbReference type="ARBA" id="ARBA00023180"/>
    </source>
</evidence>
<dbReference type="Pfam" id="PF00149">
    <property type="entry name" value="Metallophos"/>
    <property type="match status" value="1"/>
</dbReference>
<dbReference type="AlphaFoldDB" id="A0A7R8ZGM1"/>
<dbReference type="InterPro" id="IPR029052">
    <property type="entry name" value="Metallo-depent_PP-like"/>
</dbReference>
<dbReference type="Gene3D" id="3.60.21.10">
    <property type="match status" value="1"/>
</dbReference>
<protein>
    <recommendedName>
        <fullName evidence="3">Calcineurin-like phosphoesterase domain-containing protein</fullName>
    </recommendedName>
</protein>
<name>A0A7R8ZGM1_9CRUS</name>
<dbReference type="PANTHER" id="PTHR10340">
    <property type="entry name" value="SPHINGOMYELIN PHOSPHODIESTERASE"/>
    <property type="match status" value="1"/>
</dbReference>
<proteinExistence type="predicted"/>
<accession>A0A7R8ZGM1</accession>
<evidence type="ECO:0000259" key="3">
    <source>
        <dbReference type="Pfam" id="PF00149"/>
    </source>
</evidence>
<reference evidence="4" key="1">
    <citation type="submission" date="2020-11" db="EMBL/GenBank/DDBJ databases">
        <authorList>
            <person name="Tran Van P."/>
        </authorList>
    </citation>
    <scope>NUCLEOTIDE SEQUENCE</scope>
</reference>
<organism evidence="4">
    <name type="scientific">Cyprideis torosa</name>
    <dbReference type="NCBI Taxonomy" id="163714"/>
    <lineage>
        <taxon>Eukaryota</taxon>
        <taxon>Metazoa</taxon>
        <taxon>Ecdysozoa</taxon>
        <taxon>Arthropoda</taxon>
        <taxon>Crustacea</taxon>
        <taxon>Oligostraca</taxon>
        <taxon>Ostracoda</taxon>
        <taxon>Podocopa</taxon>
        <taxon>Podocopida</taxon>
        <taxon>Cytherocopina</taxon>
        <taxon>Cytheroidea</taxon>
        <taxon>Cytherideidae</taxon>
        <taxon>Cyprideis</taxon>
    </lineage>
</organism>
<dbReference type="OrthoDB" id="282973at2759"/>
<keyword evidence="1" id="KW-0378">Hydrolase</keyword>
<dbReference type="EMBL" id="OB660107">
    <property type="protein sequence ID" value="CAD7222812.1"/>
    <property type="molecule type" value="Genomic_DNA"/>
</dbReference>
<gene>
    <name evidence="4" type="ORF">CTOB1V02_LOCUS810</name>
</gene>
<dbReference type="GO" id="GO:0008081">
    <property type="term" value="F:phosphoric diester hydrolase activity"/>
    <property type="evidence" value="ECO:0007669"/>
    <property type="project" value="TreeGrafter"/>
</dbReference>
<sequence length="649" mass="75042">MKMAFKVGVLLLAVTLLHAAIVHGRAGVQQPRQLNVGNVREFLRERLEELHSEVNEMFNTATEDVPHLIRNLEDFFHDRARDADGQPQTFREVFFQSEDFCSVCRRYLTEFVELSASTLSPEQFERFLEVVCQLYEPDGTYCSLGTKQILLPLLDAQKHNTEGLDFDYACWALSSGRCLDAEDKVPQLMWEKDLSHYLDSQKKIVQEKDSSEDFKVLQITDLHVDTSYDENSKGFLAFGSCIEPGSYPNAAYNLSEFGSARSCGIPEKTFDSLIEHIRNQHLSEVKYIIDSGDKVNSAFWIQDRDRNLQLFQTVSQVMQDNWAKVPVFPVLGNRDVVPVNQFIPPSAESWDPTAYIYKEAADKWVKAGWVSMEQKPRIEENGFYTADISDELRLVAINTLYCYKMNWWSYADSFSDPGKQLEQLAEELQKAEDEGKFVHLLGHVSPGSEDCNPTWYHHFSKILHRYEDVIRAQFYGHEGSDFLINVQYYGGSRDKAAAKGLAFIGPSIHSLLSNYPQYTVYTIDGASKRVKNLEVWFLDLEAADEAEEAIWTKLFNFEEAWGKFPSNTQEWHDFVVQLEENEELRQRFYNLTQKAKPMKPYTEARGIKQLEQMVAHDEHFKQWWKKFVHHATEEILDPELNRLNTLSVK</sequence>
<evidence type="ECO:0000256" key="1">
    <source>
        <dbReference type="ARBA" id="ARBA00022801"/>
    </source>
</evidence>
<dbReference type="InterPro" id="IPR004843">
    <property type="entry name" value="Calcineurin-like_PHP"/>
</dbReference>
<dbReference type="GO" id="GO:0005615">
    <property type="term" value="C:extracellular space"/>
    <property type="evidence" value="ECO:0007669"/>
    <property type="project" value="TreeGrafter"/>
</dbReference>